<organism evidence="2 3">
    <name type="scientific">Rhizobium miluonense</name>
    <dbReference type="NCBI Taxonomy" id="411945"/>
    <lineage>
        <taxon>Bacteria</taxon>
        <taxon>Pseudomonadati</taxon>
        <taxon>Pseudomonadota</taxon>
        <taxon>Alphaproteobacteria</taxon>
        <taxon>Hyphomicrobiales</taxon>
        <taxon>Rhizobiaceae</taxon>
        <taxon>Rhizobium/Agrobacterium group</taxon>
        <taxon>Rhizobium</taxon>
    </lineage>
</organism>
<feature type="compositionally biased region" description="Basic and acidic residues" evidence="1">
    <location>
        <begin position="28"/>
        <end position="39"/>
    </location>
</feature>
<evidence type="ECO:0000313" key="3">
    <source>
        <dbReference type="Proteomes" id="UP000199435"/>
    </source>
</evidence>
<reference evidence="3" key="1">
    <citation type="submission" date="2016-08" db="EMBL/GenBank/DDBJ databases">
        <authorList>
            <person name="Varghese N."/>
            <person name="Submissions Spin"/>
        </authorList>
    </citation>
    <scope>NUCLEOTIDE SEQUENCE [LARGE SCALE GENOMIC DNA]</scope>
    <source>
        <strain evidence="3">HAMBI 2971</strain>
    </source>
</reference>
<dbReference type="EMBL" id="FMAH01000082">
    <property type="protein sequence ID" value="SCB50009.1"/>
    <property type="molecule type" value="Genomic_DNA"/>
</dbReference>
<gene>
    <name evidence="2" type="ORF">GA0061102_10825</name>
</gene>
<dbReference type="Proteomes" id="UP000199435">
    <property type="component" value="Unassembled WGS sequence"/>
</dbReference>
<proteinExistence type="predicted"/>
<accession>A0A1C3XCS3</accession>
<protein>
    <submittedName>
        <fullName evidence="2">Uncharacterized protein</fullName>
    </submittedName>
</protein>
<feature type="compositionally biased region" description="Basic and acidic residues" evidence="1">
    <location>
        <begin position="52"/>
        <end position="73"/>
    </location>
</feature>
<evidence type="ECO:0000313" key="2">
    <source>
        <dbReference type="EMBL" id="SCB50009.1"/>
    </source>
</evidence>
<keyword evidence="3" id="KW-1185">Reference proteome</keyword>
<dbReference type="AlphaFoldDB" id="A0A1C3XCS3"/>
<feature type="region of interest" description="Disordered" evidence="1">
    <location>
        <begin position="1"/>
        <end position="73"/>
    </location>
</feature>
<sequence>MAKHDKPPTSSTSDAKHARKSNAAAYERGADAGKQKYPEEGNPYPEGSRAAKSFEHGQLDAQKVRSSDKPPGR</sequence>
<evidence type="ECO:0000256" key="1">
    <source>
        <dbReference type="SAM" id="MobiDB-lite"/>
    </source>
</evidence>
<name>A0A1C3XCS3_9HYPH</name>